<feature type="non-terminal residue" evidence="2">
    <location>
        <position position="80"/>
    </location>
</feature>
<evidence type="ECO:0000313" key="3">
    <source>
        <dbReference type="Proteomes" id="UP001142489"/>
    </source>
</evidence>
<evidence type="ECO:0000256" key="1">
    <source>
        <dbReference type="ARBA" id="ARBA00023172"/>
    </source>
</evidence>
<dbReference type="SUPFAM" id="SSF56349">
    <property type="entry name" value="DNA breaking-rejoining enzymes"/>
    <property type="match status" value="1"/>
</dbReference>
<dbReference type="Gene3D" id="1.10.443.10">
    <property type="entry name" value="Intergrase catalytic core"/>
    <property type="match status" value="1"/>
</dbReference>
<dbReference type="AlphaFoldDB" id="A0A9Q1AY94"/>
<name>A0A9Q1AY94_9SAUR</name>
<proteinExistence type="predicted"/>
<reference evidence="2" key="1">
    <citation type="journal article" date="2023" name="DNA Res.">
        <title>Chromosome-level genome assembly of Phrynocephalus forsythii using third-generation DNA sequencing and Hi-C analysis.</title>
        <authorList>
            <person name="Qi Y."/>
            <person name="Zhao W."/>
            <person name="Zhao Y."/>
            <person name="Niu C."/>
            <person name="Cao S."/>
            <person name="Zhang Y."/>
        </authorList>
    </citation>
    <scope>NUCLEOTIDE SEQUENCE</scope>
    <source>
        <tissue evidence="2">Muscle</tissue>
    </source>
</reference>
<keyword evidence="3" id="KW-1185">Reference proteome</keyword>
<keyword evidence="1" id="KW-0233">DNA recombination</keyword>
<comment type="caution">
    <text evidence="2">The sequence shown here is derived from an EMBL/GenBank/DDBJ whole genome shotgun (WGS) entry which is preliminary data.</text>
</comment>
<organism evidence="2 3">
    <name type="scientific">Phrynocephalus forsythii</name>
    <dbReference type="NCBI Taxonomy" id="171643"/>
    <lineage>
        <taxon>Eukaryota</taxon>
        <taxon>Metazoa</taxon>
        <taxon>Chordata</taxon>
        <taxon>Craniata</taxon>
        <taxon>Vertebrata</taxon>
        <taxon>Euteleostomi</taxon>
        <taxon>Lepidosauria</taxon>
        <taxon>Squamata</taxon>
        <taxon>Bifurcata</taxon>
        <taxon>Unidentata</taxon>
        <taxon>Episquamata</taxon>
        <taxon>Toxicofera</taxon>
        <taxon>Iguania</taxon>
        <taxon>Acrodonta</taxon>
        <taxon>Agamidae</taxon>
        <taxon>Agaminae</taxon>
        <taxon>Phrynocephalus</taxon>
    </lineage>
</organism>
<dbReference type="GO" id="GO:0006310">
    <property type="term" value="P:DNA recombination"/>
    <property type="evidence" value="ECO:0007669"/>
    <property type="project" value="UniProtKB-KW"/>
</dbReference>
<accession>A0A9Q1AY94</accession>
<gene>
    <name evidence="2" type="ORF">JRQ81_019379</name>
</gene>
<dbReference type="GO" id="GO:0003677">
    <property type="term" value="F:DNA binding"/>
    <property type="evidence" value="ECO:0007669"/>
    <property type="project" value="InterPro"/>
</dbReference>
<sequence length="80" mass="8906">MLPFFGALRISELVTAGNEDNMKMALQLSHLQLEDERAIPLIRKTKTNHLGKGTRIVLGQCLRSTICAVRALHSYMGLRG</sequence>
<evidence type="ECO:0000313" key="2">
    <source>
        <dbReference type="EMBL" id="KAJ7319868.1"/>
    </source>
</evidence>
<dbReference type="InterPro" id="IPR013762">
    <property type="entry name" value="Integrase-like_cat_sf"/>
</dbReference>
<dbReference type="GO" id="GO:0015074">
    <property type="term" value="P:DNA integration"/>
    <property type="evidence" value="ECO:0007669"/>
    <property type="project" value="InterPro"/>
</dbReference>
<protein>
    <submittedName>
        <fullName evidence="2">Uncharacterized protein</fullName>
    </submittedName>
</protein>
<dbReference type="Proteomes" id="UP001142489">
    <property type="component" value="Unassembled WGS sequence"/>
</dbReference>
<dbReference type="OrthoDB" id="9863428at2759"/>
<dbReference type="InterPro" id="IPR011010">
    <property type="entry name" value="DNA_brk_join_enz"/>
</dbReference>
<dbReference type="EMBL" id="JAPFRF010000010">
    <property type="protein sequence ID" value="KAJ7319868.1"/>
    <property type="molecule type" value="Genomic_DNA"/>
</dbReference>